<dbReference type="HAMAP" id="MF_00278">
    <property type="entry name" value="HisH"/>
    <property type="match status" value="1"/>
</dbReference>
<evidence type="ECO:0000256" key="5">
    <source>
        <dbReference type="ARBA" id="ARBA00022605"/>
    </source>
</evidence>
<keyword evidence="7 12" id="KW-0315">Glutamine amidotransferase</keyword>
<dbReference type="PANTHER" id="PTHR42701:SF1">
    <property type="entry name" value="IMIDAZOLE GLYCEROL PHOSPHATE SYNTHASE SUBUNIT HISH"/>
    <property type="match status" value="1"/>
</dbReference>
<dbReference type="UniPathway" id="UPA00031">
    <property type="reaction ID" value="UER00010"/>
</dbReference>
<comment type="catalytic activity">
    <reaction evidence="11 12">
        <text>L-glutamine + H2O = L-glutamate + NH4(+)</text>
        <dbReference type="Rhea" id="RHEA:15889"/>
        <dbReference type="ChEBI" id="CHEBI:15377"/>
        <dbReference type="ChEBI" id="CHEBI:28938"/>
        <dbReference type="ChEBI" id="CHEBI:29985"/>
        <dbReference type="ChEBI" id="CHEBI:58359"/>
        <dbReference type="EC" id="3.5.1.2"/>
    </reaction>
</comment>
<evidence type="ECO:0000256" key="3">
    <source>
        <dbReference type="ARBA" id="ARBA00011152"/>
    </source>
</evidence>
<evidence type="ECO:0000256" key="4">
    <source>
        <dbReference type="ARBA" id="ARBA00022490"/>
    </source>
</evidence>
<feature type="active site" description="Nucleophile" evidence="12 13">
    <location>
        <position position="79"/>
    </location>
</feature>
<keyword evidence="6 12" id="KW-0378">Hydrolase</keyword>
<evidence type="ECO:0000256" key="12">
    <source>
        <dbReference type="HAMAP-Rule" id="MF_00278"/>
    </source>
</evidence>
<dbReference type="InterPro" id="IPR017926">
    <property type="entry name" value="GATASE"/>
</dbReference>
<evidence type="ECO:0000256" key="7">
    <source>
        <dbReference type="ARBA" id="ARBA00022962"/>
    </source>
</evidence>
<comment type="pathway">
    <text evidence="2 12">Amino-acid biosynthesis; L-histidine biosynthesis; L-histidine from 5-phospho-alpha-D-ribose 1-diphosphate: step 5/9.</text>
</comment>
<dbReference type="PROSITE" id="PS51273">
    <property type="entry name" value="GATASE_TYPE_1"/>
    <property type="match status" value="1"/>
</dbReference>
<evidence type="ECO:0000259" key="14">
    <source>
        <dbReference type="Pfam" id="PF00117"/>
    </source>
</evidence>
<dbReference type="InterPro" id="IPR010139">
    <property type="entry name" value="Imidazole-glycPsynth_HisH"/>
</dbReference>
<dbReference type="Proteomes" id="UP000230447">
    <property type="component" value="Unassembled WGS sequence"/>
</dbReference>
<evidence type="ECO:0000256" key="9">
    <source>
        <dbReference type="ARBA" id="ARBA00023239"/>
    </source>
</evidence>
<feature type="active site" evidence="12 13">
    <location>
        <position position="180"/>
    </location>
</feature>
<dbReference type="Pfam" id="PF00117">
    <property type="entry name" value="GATase"/>
    <property type="match status" value="1"/>
</dbReference>
<dbReference type="SUPFAM" id="SSF52317">
    <property type="entry name" value="Class I glutamine amidotransferase-like"/>
    <property type="match status" value="1"/>
</dbReference>
<proteinExistence type="inferred from homology"/>
<gene>
    <name evidence="12 15" type="primary">hisH</name>
    <name evidence="15" type="ORF">COX24_01355</name>
</gene>
<dbReference type="CDD" id="cd01748">
    <property type="entry name" value="GATase1_IGP_Synthase"/>
    <property type="match status" value="1"/>
</dbReference>
<evidence type="ECO:0000313" key="16">
    <source>
        <dbReference type="Proteomes" id="UP000230447"/>
    </source>
</evidence>
<dbReference type="GO" id="GO:0005737">
    <property type="term" value="C:cytoplasm"/>
    <property type="evidence" value="ECO:0007669"/>
    <property type="project" value="UniProtKB-SubCell"/>
</dbReference>
<evidence type="ECO:0000256" key="6">
    <source>
        <dbReference type="ARBA" id="ARBA00022801"/>
    </source>
</evidence>
<dbReference type="GO" id="GO:0016829">
    <property type="term" value="F:lyase activity"/>
    <property type="evidence" value="ECO:0007669"/>
    <property type="project" value="UniProtKB-KW"/>
</dbReference>
<feature type="active site" evidence="12 13">
    <location>
        <position position="182"/>
    </location>
</feature>
<dbReference type="GO" id="GO:0000107">
    <property type="term" value="F:imidazoleglycerol-phosphate synthase activity"/>
    <property type="evidence" value="ECO:0007669"/>
    <property type="project" value="UniProtKB-UniRule"/>
</dbReference>
<comment type="catalytic activity">
    <reaction evidence="10 12">
        <text>5-[(5-phospho-1-deoxy-D-ribulos-1-ylimino)methylamino]-1-(5-phospho-beta-D-ribosyl)imidazole-4-carboxamide + L-glutamine = D-erythro-1-(imidazol-4-yl)glycerol 3-phosphate + 5-amino-1-(5-phospho-beta-D-ribosyl)imidazole-4-carboxamide + L-glutamate + H(+)</text>
        <dbReference type="Rhea" id="RHEA:24793"/>
        <dbReference type="ChEBI" id="CHEBI:15378"/>
        <dbReference type="ChEBI" id="CHEBI:29985"/>
        <dbReference type="ChEBI" id="CHEBI:58278"/>
        <dbReference type="ChEBI" id="CHEBI:58359"/>
        <dbReference type="ChEBI" id="CHEBI:58475"/>
        <dbReference type="ChEBI" id="CHEBI:58525"/>
        <dbReference type="EC" id="4.3.2.10"/>
    </reaction>
</comment>
<name>A0A2G9ZHM6_9BACT</name>
<dbReference type="Gene3D" id="3.40.50.880">
    <property type="match status" value="1"/>
</dbReference>
<comment type="subcellular location">
    <subcellularLocation>
        <location evidence="1 12">Cytoplasm</location>
    </subcellularLocation>
</comment>
<reference evidence="15 16" key="1">
    <citation type="submission" date="2017-09" db="EMBL/GenBank/DDBJ databases">
        <title>Depth-based differentiation of microbial function through sediment-hosted aquifers and enrichment of novel symbionts in the deep terrestrial subsurface.</title>
        <authorList>
            <person name="Probst A.J."/>
            <person name="Ladd B."/>
            <person name="Jarett J.K."/>
            <person name="Geller-Mcgrath D.E."/>
            <person name="Sieber C.M."/>
            <person name="Emerson J.B."/>
            <person name="Anantharaman K."/>
            <person name="Thomas B.C."/>
            <person name="Malmstrom R."/>
            <person name="Stieglmeier M."/>
            <person name="Klingl A."/>
            <person name="Woyke T."/>
            <person name="Ryan C.M."/>
            <person name="Banfield J.F."/>
        </authorList>
    </citation>
    <scope>NUCLEOTIDE SEQUENCE [LARGE SCALE GENOMIC DNA]</scope>
    <source>
        <strain evidence="15">CG23_combo_of_CG06-09_8_20_14_all_37_87_8</strain>
    </source>
</reference>
<dbReference type="GO" id="GO:0000105">
    <property type="term" value="P:L-histidine biosynthetic process"/>
    <property type="evidence" value="ECO:0007669"/>
    <property type="project" value="UniProtKB-UniRule"/>
</dbReference>
<keyword evidence="9 12" id="KW-0456">Lyase</keyword>
<keyword evidence="8 12" id="KW-0368">Histidine biosynthesis</keyword>
<dbReference type="GO" id="GO:0004359">
    <property type="term" value="F:glutaminase activity"/>
    <property type="evidence" value="ECO:0007669"/>
    <property type="project" value="UniProtKB-EC"/>
</dbReference>
<protein>
    <recommendedName>
        <fullName evidence="12">Imidazole glycerol phosphate synthase subunit HisH</fullName>
        <ecNumber evidence="12">4.3.2.10</ecNumber>
    </recommendedName>
    <alternativeName>
        <fullName evidence="12">IGP synthase glutaminase subunit</fullName>
        <ecNumber evidence="12">3.5.1.2</ecNumber>
    </alternativeName>
    <alternativeName>
        <fullName evidence="12">IGP synthase subunit HisH</fullName>
    </alternativeName>
    <alternativeName>
        <fullName evidence="12">ImGP synthase subunit HisH</fullName>
        <shortName evidence="12">IGPS subunit HisH</shortName>
    </alternativeName>
</protein>
<dbReference type="EMBL" id="PCSB01000028">
    <property type="protein sequence ID" value="PIP31848.1"/>
    <property type="molecule type" value="Genomic_DNA"/>
</dbReference>
<dbReference type="PANTHER" id="PTHR42701">
    <property type="entry name" value="IMIDAZOLE GLYCEROL PHOSPHATE SYNTHASE SUBUNIT HISH"/>
    <property type="match status" value="1"/>
</dbReference>
<dbReference type="EC" id="4.3.2.10" evidence="12"/>
<evidence type="ECO:0000256" key="2">
    <source>
        <dbReference type="ARBA" id="ARBA00005091"/>
    </source>
</evidence>
<dbReference type="FunFam" id="3.40.50.880:FF:000009">
    <property type="entry name" value="Imidazole glycerol phosphate synthase subunit HisH"/>
    <property type="match status" value="1"/>
</dbReference>
<organism evidence="15 16">
    <name type="scientific">bacterium (Candidatus Gribaldobacteria) CG23_combo_of_CG06-09_8_20_14_all_37_87_8</name>
    <dbReference type="NCBI Taxonomy" id="2014278"/>
    <lineage>
        <taxon>Bacteria</taxon>
        <taxon>Candidatus Gribaldobacteria</taxon>
    </lineage>
</organism>
<evidence type="ECO:0000256" key="11">
    <source>
        <dbReference type="ARBA" id="ARBA00049534"/>
    </source>
</evidence>
<comment type="subunit">
    <text evidence="3 12">Heterodimer of HisH and HisF.</text>
</comment>
<dbReference type="PIRSF" id="PIRSF000495">
    <property type="entry name" value="Amidotransf_hisH"/>
    <property type="match status" value="1"/>
</dbReference>
<evidence type="ECO:0000256" key="1">
    <source>
        <dbReference type="ARBA" id="ARBA00004496"/>
    </source>
</evidence>
<dbReference type="EC" id="3.5.1.2" evidence="12"/>
<keyword evidence="4 12" id="KW-0963">Cytoplasm</keyword>
<evidence type="ECO:0000256" key="10">
    <source>
        <dbReference type="ARBA" id="ARBA00047838"/>
    </source>
</evidence>
<accession>A0A2G9ZHM6</accession>
<keyword evidence="5 12" id="KW-0028">Amino-acid biosynthesis</keyword>
<sequence length="200" mass="22773">MITVIDYGMGNLRSIENAFRYLGAKTKITDNPKEIEKAKKLIFPGVGNFRKAIENLKRKKIDSAIKKSIKKGASFLGICLGFQLLFEKSEEAPKVQGLNIIKGKVLKFKKVKIPQIGWNQIEIEKKSKILQGIKDYSFFYFMHSFYVEPLDKEIIVAKTNYGKVFCSAIESKNIFGVQFHPEKSGEVGLKILKNFVQLKC</sequence>
<feature type="domain" description="Glutamine amidotransferase" evidence="14">
    <location>
        <begin position="4"/>
        <end position="196"/>
    </location>
</feature>
<evidence type="ECO:0000256" key="13">
    <source>
        <dbReference type="PIRSR" id="PIRSR000495-1"/>
    </source>
</evidence>
<evidence type="ECO:0000313" key="15">
    <source>
        <dbReference type="EMBL" id="PIP31848.1"/>
    </source>
</evidence>
<evidence type="ECO:0000256" key="8">
    <source>
        <dbReference type="ARBA" id="ARBA00023102"/>
    </source>
</evidence>
<dbReference type="AlphaFoldDB" id="A0A2G9ZHM6"/>
<dbReference type="InterPro" id="IPR029062">
    <property type="entry name" value="Class_I_gatase-like"/>
</dbReference>
<comment type="caution">
    <text evidence="15">The sequence shown here is derived from an EMBL/GenBank/DDBJ whole genome shotgun (WGS) entry which is preliminary data.</text>
</comment>
<dbReference type="NCBIfam" id="TIGR01855">
    <property type="entry name" value="IMP_synth_hisH"/>
    <property type="match status" value="1"/>
</dbReference>
<comment type="function">
    <text evidence="12">IGPS catalyzes the conversion of PRFAR and glutamine to IGP, AICAR and glutamate. The HisH subunit catalyzes the hydrolysis of glutamine to glutamate and ammonia as part of the synthesis of IGP and AICAR. The resulting ammonia molecule is channeled to the active site of HisF.</text>
</comment>